<evidence type="ECO:0000313" key="2">
    <source>
        <dbReference type="Proteomes" id="UP000237921"/>
    </source>
</evidence>
<dbReference type="Pfam" id="PF13365">
    <property type="entry name" value="Trypsin_2"/>
    <property type="match status" value="1"/>
</dbReference>
<keyword evidence="1" id="KW-0645">Protease</keyword>
<accession>A0A2L1VFH8</accession>
<dbReference type="InterPro" id="IPR009003">
    <property type="entry name" value="Peptidase_S1_PA"/>
</dbReference>
<protein>
    <submittedName>
        <fullName evidence="1">Serine protease</fullName>
    </submittedName>
</protein>
<dbReference type="SUPFAM" id="SSF50494">
    <property type="entry name" value="Trypsin-like serine proteases"/>
    <property type="match status" value="1"/>
</dbReference>
<dbReference type="RefSeq" id="WP_104918807.1">
    <property type="nucleotide sequence ID" value="NZ_CP014019.1"/>
</dbReference>
<dbReference type="Gene3D" id="2.40.10.120">
    <property type="match status" value="1"/>
</dbReference>
<dbReference type="EMBL" id="CP014019">
    <property type="protein sequence ID" value="AVF43989.1"/>
    <property type="molecule type" value="Genomic_DNA"/>
</dbReference>
<dbReference type="GO" id="GO:0006508">
    <property type="term" value="P:proteolysis"/>
    <property type="evidence" value="ECO:0007669"/>
    <property type="project" value="UniProtKB-KW"/>
</dbReference>
<name>A0A2L1VFH8_ACINO</name>
<reference evidence="2" key="1">
    <citation type="submission" date="2017-12" db="EMBL/GenBank/DDBJ databases">
        <title>FDA dAtabase for Regulatory Grade micrObial Sequences (FDA-ARGOS): Supporting development and validation of Infectious Disease Dx tests.</title>
        <authorList>
            <person name="Hoffmann M."/>
            <person name="Allard M."/>
            <person name="Evans P."/>
            <person name="Brown E."/>
            <person name="Tallon L."/>
            <person name="Sadzewicz L."/>
            <person name="Sengamalay N."/>
            <person name="Ott S."/>
            <person name="Godinez A."/>
            <person name="Nagaraj S."/>
            <person name="Vavikolanu K."/>
            <person name="Aluvathingal J."/>
            <person name="Nadendla S."/>
            <person name="Sichtig H."/>
        </authorList>
    </citation>
    <scope>NUCLEOTIDE SEQUENCE [LARGE SCALE GENOMIC DNA]</scope>
    <source>
        <strain evidence="2">FDAARGOS_129</strain>
    </source>
</reference>
<dbReference type="AlphaFoldDB" id="A0A2L1VFH8"/>
<sequence length="274" mass="30326">MNSELTLAESLLYSTVKITSTLRGQIIGTGTGFYTSFRKTSEYIAPVLITNKHVIKNADSIVIQCHLKDPNHNRPSGNLINVSISLNNIVFNHPDSNIDLCAISLFDLINQTNNDGKVIFVSPIHMSWIPDESDWEYFDAIEEVTMIGCPNGLFDSVNNLPLIRQGVTATSPNKPYNGKQEFMVDMACFPGSSGSPILLYNPTGYFNKRTGSYILGQIRLKLIGILYAGPQISNTGQVILNKGPQFEVSSMMHLGIAIRSSELKKLEKIYISTF</sequence>
<dbReference type="GO" id="GO:0008233">
    <property type="term" value="F:peptidase activity"/>
    <property type="evidence" value="ECO:0007669"/>
    <property type="project" value="UniProtKB-KW"/>
</dbReference>
<gene>
    <name evidence="1" type="ORF">AL533_06120</name>
</gene>
<keyword evidence="1" id="KW-0378">Hydrolase</keyword>
<evidence type="ECO:0000313" key="1">
    <source>
        <dbReference type="EMBL" id="AVF43989.1"/>
    </source>
</evidence>
<organism evidence="1 2">
    <name type="scientific">Acinetobacter nosocomialis</name>
    <dbReference type="NCBI Taxonomy" id="106654"/>
    <lineage>
        <taxon>Bacteria</taxon>
        <taxon>Pseudomonadati</taxon>
        <taxon>Pseudomonadota</taxon>
        <taxon>Gammaproteobacteria</taxon>
        <taxon>Moraxellales</taxon>
        <taxon>Moraxellaceae</taxon>
        <taxon>Acinetobacter</taxon>
        <taxon>Acinetobacter calcoaceticus/baumannii complex</taxon>
    </lineage>
</organism>
<proteinExistence type="predicted"/>
<dbReference type="Proteomes" id="UP000237921">
    <property type="component" value="Chromosome"/>
</dbReference>